<keyword evidence="10 13" id="KW-1133">Transmembrane helix</keyword>
<evidence type="ECO:0000256" key="11">
    <source>
        <dbReference type="ARBA" id="ARBA00023012"/>
    </source>
</evidence>
<keyword evidence="11" id="KW-0902">Two-component regulatory system</keyword>
<dbReference type="GO" id="GO:0005886">
    <property type="term" value="C:plasma membrane"/>
    <property type="evidence" value="ECO:0007669"/>
    <property type="project" value="TreeGrafter"/>
</dbReference>
<keyword evidence="6 13" id="KW-0812">Transmembrane</keyword>
<evidence type="ECO:0000256" key="8">
    <source>
        <dbReference type="ARBA" id="ARBA00022777"/>
    </source>
</evidence>
<keyword evidence="7" id="KW-0547">Nucleotide-binding</keyword>
<dbReference type="Proteomes" id="UP000332515">
    <property type="component" value="Unassembled WGS sequence"/>
</dbReference>
<dbReference type="InterPro" id="IPR058619">
    <property type="entry name" value="PhoQ/CarS-like_HATPase"/>
</dbReference>
<dbReference type="GO" id="GO:0000155">
    <property type="term" value="F:phosphorelay sensor kinase activity"/>
    <property type="evidence" value="ECO:0007669"/>
    <property type="project" value="InterPro"/>
</dbReference>
<evidence type="ECO:0000256" key="1">
    <source>
        <dbReference type="ARBA" id="ARBA00000085"/>
    </source>
</evidence>
<dbReference type="PROSITE" id="PS50885">
    <property type="entry name" value="HAMP"/>
    <property type="match status" value="1"/>
</dbReference>
<accession>A0A6A7Y1Q3</accession>
<dbReference type="InterPro" id="IPR003660">
    <property type="entry name" value="HAMP_dom"/>
</dbReference>
<dbReference type="Pfam" id="PF02518">
    <property type="entry name" value="HATPase_c"/>
    <property type="match status" value="1"/>
</dbReference>
<evidence type="ECO:0000256" key="10">
    <source>
        <dbReference type="ARBA" id="ARBA00022989"/>
    </source>
</evidence>
<evidence type="ECO:0000256" key="2">
    <source>
        <dbReference type="ARBA" id="ARBA00004370"/>
    </source>
</evidence>
<dbReference type="AlphaFoldDB" id="A0A6A7Y1Q3"/>
<dbReference type="InterPro" id="IPR003661">
    <property type="entry name" value="HisK_dim/P_dom"/>
</dbReference>
<comment type="catalytic activity">
    <reaction evidence="1">
        <text>ATP + protein L-histidine = ADP + protein N-phospho-L-histidine.</text>
        <dbReference type="EC" id="2.7.13.3"/>
    </reaction>
</comment>
<keyword evidence="9" id="KW-0067">ATP-binding</keyword>
<dbReference type="PANTHER" id="PTHR45436">
    <property type="entry name" value="SENSOR HISTIDINE KINASE YKOH"/>
    <property type="match status" value="1"/>
</dbReference>
<dbReference type="CDD" id="cd00082">
    <property type="entry name" value="HisKA"/>
    <property type="match status" value="1"/>
</dbReference>
<evidence type="ECO:0000256" key="12">
    <source>
        <dbReference type="ARBA" id="ARBA00023136"/>
    </source>
</evidence>
<dbReference type="InterPro" id="IPR004358">
    <property type="entry name" value="Sig_transdc_His_kin-like_C"/>
</dbReference>
<feature type="transmembrane region" description="Helical" evidence="13">
    <location>
        <begin position="21"/>
        <end position="44"/>
    </location>
</feature>
<dbReference type="CDD" id="cd16954">
    <property type="entry name" value="HATPase_PhoQ-like"/>
    <property type="match status" value="1"/>
</dbReference>
<evidence type="ECO:0000256" key="4">
    <source>
        <dbReference type="ARBA" id="ARBA00022553"/>
    </source>
</evidence>
<evidence type="ECO:0000256" key="3">
    <source>
        <dbReference type="ARBA" id="ARBA00012438"/>
    </source>
</evidence>
<dbReference type="PROSITE" id="PS50109">
    <property type="entry name" value="HIS_KIN"/>
    <property type="match status" value="1"/>
</dbReference>
<dbReference type="Gene3D" id="1.10.287.130">
    <property type="match status" value="1"/>
</dbReference>
<feature type="domain" description="Histidine kinase" evidence="14">
    <location>
        <begin position="260"/>
        <end position="464"/>
    </location>
</feature>
<dbReference type="InterPro" id="IPR005467">
    <property type="entry name" value="His_kinase_dom"/>
</dbReference>
<keyword evidence="5" id="KW-0808">Transferase</keyword>
<evidence type="ECO:0000313" key="17">
    <source>
        <dbReference type="Proteomes" id="UP000332515"/>
    </source>
</evidence>
<dbReference type="InterPro" id="IPR050428">
    <property type="entry name" value="TCS_sensor_his_kinase"/>
</dbReference>
<sequence>MPGDERGRPHPKRSTSLALRLFFTSTVWSAIALAAAGVILVALYRQSVERSFDERLDVYLKTLVAGAVAGDGSNNTLREPGDLGDPRFGLPLSGWYWLVRSLKSGVVALSSPSLAGDAIAIPPRTEDGAFIRRGAITGPDGEALRYVERQITLADGSRYSVAVAGDAGEVARDVATFGSRVAMTLAVFGLGLVLTIALQVRVGLRPLERMRKALYAIRSGDATRLEGVFPREIAPVVEELNALIESNGEIVERARTHVGNLAHALKTPLSVILNEARSSDAPIAAKIVEQTEAMQSRLQEDLDRARVAAQRRIIGVATEIGPVTEGLARAMRKIHEAKGLTVSVHYPANARFRGERQDLDEMLGNLMDNACKWARRSVTVTCDLVAAPGDRRMLHFIVDDDGPGLLPAQRSAVLERGKRLDETVPGSGLGLAIVNDLARVYGGRISLAASPAGGLRADLTLPGV</sequence>
<evidence type="ECO:0000256" key="13">
    <source>
        <dbReference type="SAM" id="Phobius"/>
    </source>
</evidence>
<gene>
    <name evidence="16" type="ORF">F0357_06450</name>
</gene>
<feature type="domain" description="HAMP" evidence="15">
    <location>
        <begin position="201"/>
        <end position="252"/>
    </location>
</feature>
<proteinExistence type="predicted"/>
<dbReference type="SUPFAM" id="SSF55874">
    <property type="entry name" value="ATPase domain of HSP90 chaperone/DNA topoisomerase II/histidine kinase"/>
    <property type="match status" value="1"/>
</dbReference>
<evidence type="ECO:0000259" key="15">
    <source>
        <dbReference type="PROSITE" id="PS50885"/>
    </source>
</evidence>
<evidence type="ECO:0000256" key="9">
    <source>
        <dbReference type="ARBA" id="ARBA00022840"/>
    </source>
</evidence>
<keyword evidence="8 16" id="KW-0418">Kinase</keyword>
<dbReference type="PRINTS" id="PR00344">
    <property type="entry name" value="BCTRLSENSOR"/>
</dbReference>
<evidence type="ECO:0000256" key="5">
    <source>
        <dbReference type="ARBA" id="ARBA00022679"/>
    </source>
</evidence>
<evidence type="ECO:0000259" key="14">
    <source>
        <dbReference type="PROSITE" id="PS50109"/>
    </source>
</evidence>
<comment type="caution">
    <text evidence="16">The sequence shown here is derived from an EMBL/GenBank/DDBJ whole genome shotgun (WGS) entry which is preliminary data.</text>
</comment>
<keyword evidence="4" id="KW-0597">Phosphoprotein</keyword>
<dbReference type="PANTHER" id="PTHR45436:SF5">
    <property type="entry name" value="SENSOR HISTIDINE KINASE TRCS"/>
    <property type="match status" value="1"/>
</dbReference>
<dbReference type="SMART" id="SM00387">
    <property type="entry name" value="HATPase_c"/>
    <property type="match status" value="1"/>
</dbReference>
<keyword evidence="12 13" id="KW-0472">Membrane</keyword>
<protein>
    <recommendedName>
        <fullName evidence="3">histidine kinase</fullName>
        <ecNumber evidence="3">2.7.13.3</ecNumber>
    </recommendedName>
</protein>
<feature type="transmembrane region" description="Helical" evidence="13">
    <location>
        <begin position="181"/>
        <end position="204"/>
    </location>
</feature>
<evidence type="ECO:0000256" key="6">
    <source>
        <dbReference type="ARBA" id="ARBA00022692"/>
    </source>
</evidence>
<evidence type="ECO:0000313" key="16">
    <source>
        <dbReference type="EMBL" id="MQT12307.1"/>
    </source>
</evidence>
<keyword evidence="17" id="KW-1185">Reference proteome</keyword>
<name>A0A6A7Y1Q3_9HYPH</name>
<dbReference type="EMBL" id="VWNA01000001">
    <property type="protein sequence ID" value="MQT12307.1"/>
    <property type="molecule type" value="Genomic_DNA"/>
</dbReference>
<dbReference type="InterPro" id="IPR003594">
    <property type="entry name" value="HATPase_dom"/>
</dbReference>
<dbReference type="InterPro" id="IPR036890">
    <property type="entry name" value="HATPase_C_sf"/>
</dbReference>
<comment type="subcellular location">
    <subcellularLocation>
        <location evidence="2">Membrane</location>
    </subcellularLocation>
</comment>
<dbReference type="Gene3D" id="3.30.565.10">
    <property type="entry name" value="Histidine kinase-like ATPase, C-terminal domain"/>
    <property type="match status" value="1"/>
</dbReference>
<dbReference type="EC" id="2.7.13.3" evidence="3"/>
<reference evidence="16 17" key="1">
    <citation type="submission" date="2019-09" db="EMBL/GenBank/DDBJ databases">
        <title>Segnochrobactrum spirostomi gen. nov., sp. nov., isolated from the ciliate Spirostomum cf. yagiui and description of a novel family, Segnochrobactraceae fam. nov. within the order Rhizobiales of the class Alphaproteobacteria.</title>
        <authorList>
            <person name="Akter S."/>
            <person name="Shazib S.U.A."/>
            <person name="Shin M.K."/>
        </authorList>
    </citation>
    <scope>NUCLEOTIDE SEQUENCE [LARGE SCALE GENOMIC DNA]</scope>
    <source>
        <strain evidence="16 17">Sp-1</strain>
    </source>
</reference>
<organism evidence="16 17">
    <name type="scientific">Segnochrobactrum spirostomi</name>
    <dbReference type="NCBI Taxonomy" id="2608987"/>
    <lineage>
        <taxon>Bacteria</taxon>
        <taxon>Pseudomonadati</taxon>
        <taxon>Pseudomonadota</taxon>
        <taxon>Alphaproteobacteria</taxon>
        <taxon>Hyphomicrobiales</taxon>
        <taxon>Segnochrobactraceae</taxon>
        <taxon>Segnochrobactrum</taxon>
    </lineage>
</organism>
<evidence type="ECO:0000256" key="7">
    <source>
        <dbReference type="ARBA" id="ARBA00022741"/>
    </source>
</evidence>